<dbReference type="Gene3D" id="2.60.120.620">
    <property type="entry name" value="q2cbj1_9rhob like domain"/>
    <property type="match status" value="1"/>
</dbReference>
<dbReference type="PROSITE" id="PS51471">
    <property type="entry name" value="FE2OG_OXY"/>
    <property type="match status" value="1"/>
</dbReference>
<evidence type="ECO:0000256" key="3">
    <source>
        <dbReference type="ARBA" id="ARBA00022896"/>
    </source>
</evidence>
<dbReference type="InterPro" id="IPR044862">
    <property type="entry name" value="Pro_4_hyd_alph_FE2OG_OXY"/>
</dbReference>
<proteinExistence type="predicted"/>
<keyword evidence="2" id="KW-0479">Metal-binding</keyword>
<dbReference type="PANTHER" id="PTHR12907:SF26">
    <property type="entry name" value="HIF PROLYL HYDROXYLASE, ISOFORM C"/>
    <property type="match status" value="1"/>
</dbReference>
<dbReference type="GO" id="GO:0031418">
    <property type="term" value="F:L-ascorbic acid binding"/>
    <property type="evidence" value="ECO:0007669"/>
    <property type="project" value="UniProtKB-KW"/>
</dbReference>
<protein>
    <submittedName>
        <fullName evidence="8">2OG-Fe(II) oxygenase family oxidoreductase</fullName>
    </submittedName>
</protein>
<accession>A0A078MDB2</accession>
<dbReference type="InterPro" id="IPR051559">
    <property type="entry name" value="HIF_prolyl_hydroxylases"/>
</dbReference>
<keyword evidence="6" id="KW-0408">Iron</keyword>
<evidence type="ECO:0000256" key="6">
    <source>
        <dbReference type="ARBA" id="ARBA00023004"/>
    </source>
</evidence>
<reference evidence="8" key="1">
    <citation type="submission" date="2014-07" db="EMBL/GenBank/DDBJ databases">
        <authorList>
            <person name="Urmite Genomes Urmite Genomes"/>
        </authorList>
    </citation>
    <scope>NUCLEOTIDE SEQUENCE</scope>
    <source>
        <strain evidence="8">12M76_air</strain>
    </source>
</reference>
<evidence type="ECO:0000313" key="8">
    <source>
        <dbReference type="EMBL" id="CEA03432.1"/>
    </source>
</evidence>
<dbReference type="AlphaFoldDB" id="A0A078MDB2"/>
<dbReference type="InterPro" id="IPR006620">
    <property type="entry name" value="Pro_4_hyd_alph"/>
</dbReference>
<dbReference type="SMART" id="SM00702">
    <property type="entry name" value="P4Hc"/>
    <property type="match status" value="1"/>
</dbReference>
<keyword evidence="5" id="KW-0560">Oxidoreductase</keyword>
<evidence type="ECO:0000256" key="5">
    <source>
        <dbReference type="ARBA" id="ARBA00023002"/>
    </source>
</evidence>
<sequence length="211" mass="23485">MPEFPGAAPDRLVRVADSLAVHGWSITESALPDELLGELERNCRSLWASDALKPAAVGRAGEQVVVPDIRGDHIRWLDDCPGNPAADAYLAAMEQLRHTLNRTLFLGLEDFETHYALYPPGAGYQRHVDRFKDSPLRTVSVVLYLNRQWQPGDGGELRLHLPDGPIDVPPRAGTLAVFMSASLPHEVLQAQRERASLVGWFRRRPDNPLML</sequence>
<dbReference type="OrthoDB" id="9783171at2"/>
<dbReference type="InterPro" id="IPR005123">
    <property type="entry name" value="Oxoglu/Fe-dep_dioxygenase_dom"/>
</dbReference>
<dbReference type="Pfam" id="PF13640">
    <property type="entry name" value="2OG-FeII_Oxy_3"/>
    <property type="match status" value="1"/>
</dbReference>
<evidence type="ECO:0000256" key="2">
    <source>
        <dbReference type="ARBA" id="ARBA00022723"/>
    </source>
</evidence>
<evidence type="ECO:0000259" key="7">
    <source>
        <dbReference type="PROSITE" id="PS51471"/>
    </source>
</evidence>
<keyword evidence="3" id="KW-0847">Vitamin C</keyword>
<dbReference type="PATRIC" id="fig|1461581.3.peg.1092"/>
<gene>
    <name evidence="8" type="ORF">BN1049_01116</name>
</gene>
<organism evidence="8">
    <name type="scientific">Pseudomonas saudimassiliensis</name>
    <dbReference type="NCBI Taxonomy" id="1461581"/>
    <lineage>
        <taxon>Bacteria</taxon>
        <taxon>Pseudomonadati</taxon>
        <taxon>Pseudomonadota</taxon>
        <taxon>Gammaproteobacteria</taxon>
        <taxon>Pseudomonadales</taxon>
        <taxon>Pseudomonadaceae</taxon>
        <taxon>Pseudomonas</taxon>
    </lineage>
</organism>
<dbReference type="PANTHER" id="PTHR12907">
    <property type="entry name" value="EGL NINE HOMOLOG-RELATED"/>
    <property type="match status" value="1"/>
</dbReference>
<dbReference type="GO" id="GO:0071456">
    <property type="term" value="P:cellular response to hypoxia"/>
    <property type="evidence" value="ECO:0007669"/>
    <property type="project" value="TreeGrafter"/>
</dbReference>
<dbReference type="GO" id="GO:0008198">
    <property type="term" value="F:ferrous iron binding"/>
    <property type="evidence" value="ECO:0007669"/>
    <property type="project" value="TreeGrafter"/>
</dbReference>
<dbReference type="GO" id="GO:0031543">
    <property type="term" value="F:peptidyl-proline dioxygenase activity"/>
    <property type="evidence" value="ECO:0007669"/>
    <property type="project" value="TreeGrafter"/>
</dbReference>
<evidence type="ECO:0000256" key="1">
    <source>
        <dbReference type="ARBA" id="ARBA00001961"/>
    </source>
</evidence>
<evidence type="ECO:0000256" key="4">
    <source>
        <dbReference type="ARBA" id="ARBA00022964"/>
    </source>
</evidence>
<name>A0A078MDB2_9PSED</name>
<dbReference type="EMBL" id="LK391969">
    <property type="protein sequence ID" value="CEF26189.1"/>
    <property type="molecule type" value="Genomic_DNA"/>
</dbReference>
<feature type="domain" description="Fe2OG dioxygenase" evidence="7">
    <location>
        <begin position="99"/>
        <end position="203"/>
    </location>
</feature>
<keyword evidence="4" id="KW-0223">Dioxygenase</keyword>
<comment type="cofactor">
    <cofactor evidence="1">
        <name>L-ascorbate</name>
        <dbReference type="ChEBI" id="CHEBI:38290"/>
    </cofactor>
</comment>
<dbReference type="EMBL" id="LM997413">
    <property type="protein sequence ID" value="CEA03432.1"/>
    <property type="molecule type" value="Genomic_DNA"/>
</dbReference>